<dbReference type="InterPro" id="IPR037523">
    <property type="entry name" value="VOC_core"/>
</dbReference>
<dbReference type="Gene3D" id="3.10.180.10">
    <property type="entry name" value="2,3-Dihydroxybiphenyl 1,2-Dioxygenase, domain 1"/>
    <property type="match status" value="2"/>
</dbReference>
<dbReference type="PANTHER" id="PTHR33993">
    <property type="entry name" value="GLYOXALASE-RELATED"/>
    <property type="match status" value="1"/>
</dbReference>
<gene>
    <name evidence="2" type="ORF">H4W79_002367</name>
</gene>
<dbReference type="PANTHER" id="PTHR33993:SF14">
    <property type="entry name" value="GB|AAF24581.1"/>
    <property type="match status" value="1"/>
</dbReference>
<keyword evidence="3" id="KW-1185">Reference proteome</keyword>
<evidence type="ECO:0000313" key="3">
    <source>
        <dbReference type="Proteomes" id="UP000598217"/>
    </source>
</evidence>
<dbReference type="InterPro" id="IPR052164">
    <property type="entry name" value="Anthracycline_SecMetBiosynth"/>
</dbReference>
<keyword evidence="2" id="KW-0456">Lyase</keyword>
<feature type="domain" description="VOC" evidence="1">
    <location>
        <begin position="13"/>
        <end position="131"/>
    </location>
</feature>
<protein>
    <submittedName>
        <fullName evidence="2">Enzyme related to lactoylglutathione lyase</fullName>
    </submittedName>
</protein>
<accession>A0ABR9HGJ4</accession>
<dbReference type="InterPro" id="IPR004360">
    <property type="entry name" value="Glyas_Fos-R_dOase_dom"/>
</dbReference>
<dbReference type="InterPro" id="IPR029068">
    <property type="entry name" value="Glyas_Bleomycin-R_OHBP_Dase"/>
</dbReference>
<reference evidence="2 3" key="1">
    <citation type="submission" date="2020-10" db="EMBL/GenBank/DDBJ databases">
        <title>Sequencing the genomes of 1000 actinobacteria strains.</title>
        <authorList>
            <person name="Klenk H.-P."/>
        </authorList>
    </citation>
    <scope>NUCLEOTIDE SEQUENCE [LARGE SCALE GENOMIC DNA]</scope>
    <source>
        <strain evidence="2 3">DSM 45157</strain>
    </source>
</reference>
<proteinExistence type="predicted"/>
<dbReference type="GO" id="GO:0016829">
    <property type="term" value="F:lyase activity"/>
    <property type="evidence" value="ECO:0007669"/>
    <property type="project" value="UniProtKB-KW"/>
</dbReference>
<organism evidence="2 3">
    <name type="scientific">Nocardiopsis terrae</name>
    <dbReference type="NCBI Taxonomy" id="372655"/>
    <lineage>
        <taxon>Bacteria</taxon>
        <taxon>Bacillati</taxon>
        <taxon>Actinomycetota</taxon>
        <taxon>Actinomycetes</taxon>
        <taxon>Streptosporangiales</taxon>
        <taxon>Nocardiopsidaceae</taxon>
        <taxon>Nocardiopsis</taxon>
    </lineage>
</organism>
<dbReference type="SUPFAM" id="SSF54593">
    <property type="entry name" value="Glyoxalase/Bleomycin resistance protein/Dihydroxybiphenyl dioxygenase"/>
    <property type="match status" value="2"/>
</dbReference>
<name>A0ABR9HGJ4_9ACTN</name>
<dbReference type="RefSeq" id="WP_191270198.1">
    <property type="nucleotide sequence ID" value="NZ_BMXJ01000003.1"/>
</dbReference>
<dbReference type="Pfam" id="PF00903">
    <property type="entry name" value="Glyoxalase"/>
    <property type="match status" value="2"/>
</dbReference>
<dbReference type="PROSITE" id="PS51819">
    <property type="entry name" value="VOC"/>
    <property type="match status" value="1"/>
</dbReference>
<sequence length="292" mass="31097">MAELEQARYPAGVPCWVELSEPGDKLATAFFGDVLGWRFEDRTPEGAPKPYFVAGLPDREGDVAGLGSLLAEPVDAPVWTTYVRVDSADETAERVVSAGGSVLRGPDDVEGVARVAVCADAAGARFGLWEARGSGGAHLANMPGTWNFSNLVTSDPEAAEAFYGEVFGWKTQRVTMGGAEEATMLYLPGYGDFREKQDPGLRDRHAATGAPEGFMDAVGWLSVVPYEALAETVPQWSVEFTVSDAESVLSRVVQLGGTVVTPLADLGGLRYGAFQDPRGAAIAVNEFHRPPE</sequence>
<evidence type="ECO:0000259" key="1">
    <source>
        <dbReference type="PROSITE" id="PS51819"/>
    </source>
</evidence>
<dbReference type="Proteomes" id="UP000598217">
    <property type="component" value="Unassembled WGS sequence"/>
</dbReference>
<evidence type="ECO:0000313" key="2">
    <source>
        <dbReference type="EMBL" id="MBE1458153.1"/>
    </source>
</evidence>
<dbReference type="EMBL" id="JADBDY010000001">
    <property type="protein sequence ID" value="MBE1458153.1"/>
    <property type="molecule type" value="Genomic_DNA"/>
</dbReference>
<comment type="caution">
    <text evidence="2">The sequence shown here is derived from an EMBL/GenBank/DDBJ whole genome shotgun (WGS) entry which is preliminary data.</text>
</comment>
<dbReference type="CDD" id="cd07247">
    <property type="entry name" value="SgaA_N_like"/>
    <property type="match status" value="1"/>
</dbReference>